<gene>
    <name evidence="3" type="ORF">COW36_13065</name>
</gene>
<dbReference type="InterPro" id="IPR036679">
    <property type="entry name" value="FlgN-like_sf"/>
</dbReference>
<dbReference type="SUPFAM" id="SSF140566">
    <property type="entry name" value="FlgN-like"/>
    <property type="match status" value="1"/>
</dbReference>
<dbReference type="GO" id="GO:0044780">
    <property type="term" value="P:bacterial-type flagellum assembly"/>
    <property type="evidence" value="ECO:0007669"/>
    <property type="project" value="InterPro"/>
</dbReference>
<reference evidence="3 4" key="1">
    <citation type="submission" date="2017-09" db="EMBL/GenBank/DDBJ databases">
        <title>Depth-based differentiation of microbial function through sediment-hosted aquifers and enrichment of novel symbionts in the deep terrestrial subsurface.</title>
        <authorList>
            <person name="Probst A.J."/>
            <person name="Ladd B."/>
            <person name="Jarett J.K."/>
            <person name="Geller-Mcgrath D.E."/>
            <person name="Sieber C.M."/>
            <person name="Emerson J.B."/>
            <person name="Anantharaman K."/>
            <person name="Thomas B.C."/>
            <person name="Malmstrom R."/>
            <person name="Stieglmeier M."/>
            <person name="Klingl A."/>
            <person name="Woyke T."/>
            <person name="Ryan C.M."/>
            <person name="Banfield J.F."/>
        </authorList>
    </citation>
    <scope>NUCLEOTIDE SEQUENCE [LARGE SCALE GENOMIC DNA]</scope>
    <source>
        <strain evidence="3">CG17_big_fil_post_rev_8_21_14_2_50_48_46</strain>
    </source>
</reference>
<dbReference type="InterPro" id="IPR007809">
    <property type="entry name" value="FlgN-like"/>
</dbReference>
<proteinExistence type="predicted"/>
<dbReference type="AlphaFoldDB" id="A0A2M7G4A7"/>
<evidence type="ECO:0008006" key="5">
    <source>
        <dbReference type="Google" id="ProtNLM"/>
    </source>
</evidence>
<sequence>MRMQALLSHLNKEEQYYQCLVQLQEDMQNCLVQNRQAELDKVIQQHEQCLNLMQAQEKERVQLMQPLGSNLESILEKLSDLRERTQLKSLQEKINAHITRLRHLSHLNQALLEQGQAYIQHTTELYRSLARASSPAVYSPYGQLEAPAEPARSFCEFDA</sequence>
<dbReference type="Gene3D" id="1.20.58.300">
    <property type="entry name" value="FlgN-like"/>
    <property type="match status" value="1"/>
</dbReference>
<keyword evidence="1" id="KW-1005">Bacterial flagellum biogenesis</keyword>
<accession>A0A2M7G4A7</accession>
<name>A0A2M7G4A7_9BACT</name>
<protein>
    <recommendedName>
        <fullName evidence="5">Flagellar protein FlgN</fullName>
    </recommendedName>
</protein>
<evidence type="ECO:0000313" key="4">
    <source>
        <dbReference type="Proteomes" id="UP000231019"/>
    </source>
</evidence>
<comment type="caution">
    <text evidence="3">The sequence shown here is derived from an EMBL/GenBank/DDBJ whole genome shotgun (WGS) entry which is preliminary data.</text>
</comment>
<keyword evidence="2" id="KW-0175">Coiled coil</keyword>
<dbReference type="EMBL" id="PFFQ01000037">
    <property type="protein sequence ID" value="PIW16690.1"/>
    <property type="molecule type" value="Genomic_DNA"/>
</dbReference>
<organism evidence="3 4">
    <name type="scientific">bacterium (Candidatus Blackallbacteria) CG17_big_fil_post_rev_8_21_14_2_50_48_46</name>
    <dbReference type="NCBI Taxonomy" id="2014261"/>
    <lineage>
        <taxon>Bacteria</taxon>
        <taxon>Candidatus Blackallbacteria</taxon>
    </lineage>
</organism>
<evidence type="ECO:0000313" key="3">
    <source>
        <dbReference type="EMBL" id="PIW16690.1"/>
    </source>
</evidence>
<feature type="coiled-coil region" evidence="2">
    <location>
        <begin position="20"/>
        <end position="59"/>
    </location>
</feature>
<dbReference type="Pfam" id="PF05130">
    <property type="entry name" value="FlgN"/>
    <property type="match status" value="1"/>
</dbReference>
<dbReference type="Proteomes" id="UP000231019">
    <property type="component" value="Unassembled WGS sequence"/>
</dbReference>
<evidence type="ECO:0000256" key="1">
    <source>
        <dbReference type="ARBA" id="ARBA00022795"/>
    </source>
</evidence>
<evidence type="ECO:0000256" key="2">
    <source>
        <dbReference type="SAM" id="Coils"/>
    </source>
</evidence>